<evidence type="ECO:0000256" key="1">
    <source>
        <dbReference type="ARBA" id="ARBA00004173"/>
    </source>
</evidence>
<evidence type="ECO:0000256" key="4">
    <source>
        <dbReference type="ARBA" id="ARBA00023128"/>
    </source>
</evidence>
<comment type="similarity">
    <text evidence="2">Belongs to the mitochondrion-specific ribosomal protein mS33 family.</text>
</comment>
<keyword evidence="4" id="KW-0496">Mitochondrion</keyword>
<gene>
    <name evidence="7" type="ORF">RJ639_001416</name>
</gene>
<dbReference type="InterPro" id="IPR013219">
    <property type="entry name" value="Ribosomal_mS33"/>
</dbReference>
<dbReference type="EMBL" id="JAVXUP010000037">
    <property type="protein sequence ID" value="KAK3041314.1"/>
    <property type="molecule type" value="Genomic_DNA"/>
</dbReference>
<dbReference type="GO" id="GO:0005840">
    <property type="term" value="C:ribosome"/>
    <property type="evidence" value="ECO:0007669"/>
    <property type="project" value="UniProtKB-KW"/>
</dbReference>
<proteinExistence type="inferred from homology"/>
<reference evidence="7" key="1">
    <citation type="submission" date="2022-12" db="EMBL/GenBank/DDBJ databases">
        <title>Draft genome assemblies for two species of Escallonia (Escalloniales).</title>
        <authorList>
            <person name="Chanderbali A."/>
            <person name="Dervinis C."/>
            <person name="Anghel I."/>
            <person name="Soltis D."/>
            <person name="Soltis P."/>
            <person name="Zapata F."/>
        </authorList>
    </citation>
    <scope>NUCLEOTIDE SEQUENCE</scope>
    <source>
        <strain evidence="7">UCBG64.0493</strain>
        <tissue evidence="7">Leaf</tissue>
    </source>
</reference>
<feature type="non-terminal residue" evidence="7">
    <location>
        <position position="1"/>
    </location>
</feature>
<protein>
    <recommendedName>
        <fullName evidence="6">Small ribosomal subunit protein mS33</fullName>
    </recommendedName>
</protein>
<dbReference type="AlphaFoldDB" id="A0AA88XB25"/>
<evidence type="ECO:0000313" key="7">
    <source>
        <dbReference type="EMBL" id="KAK3041314.1"/>
    </source>
</evidence>
<dbReference type="GO" id="GO:1990904">
    <property type="term" value="C:ribonucleoprotein complex"/>
    <property type="evidence" value="ECO:0007669"/>
    <property type="project" value="UniProtKB-KW"/>
</dbReference>
<dbReference type="Pfam" id="PF08293">
    <property type="entry name" value="MRP-S33"/>
    <property type="match status" value="1"/>
</dbReference>
<evidence type="ECO:0000256" key="5">
    <source>
        <dbReference type="ARBA" id="ARBA00023274"/>
    </source>
</evidence>
<dbReference type="GO" id="GO:0005739">
    <property type="term" value="C:mitochondrion"/>
    <property type="evidence" value="ECO:0007669"/>
    <property type="project" value="UniProtKB-SubCell"/>
</dbReference>
<sequence length="106" mass="12321">KYSEGRLRPWSGRLSDRGKGKDIWHVLNPTGQRSPHKIFHKKLIGEKVAQWYPHDIKKDDPLVMARQEQEHLSKLETLKRRDKGLMKVTMAVFRQFSGSSPCELAV</sequence>
<dbReference type="PANTHER" id="PTHR13362">
    <property type="entry name" value="MITOCHONDRIAL RIBOSOMAL PROTEIN S33"/>
    <property type="match status" value="1"/>
</dbReference>
<dbReference type="Proteomes" id="UP001188597">
    <property type="component" value="Unassembled WGS sequence"/>
</dbReference>
<keyword evidence="5" id="KW-0687">Ribonucleoprotein</keyword>
<comment type="subcellular location">
    <subcellularLocation>
        <location evidence="1">Mitochondrion</location>
    </subcellularLocation>
</comment>
<evidence type="ECO:0000256" key="2">
    <source>
        <dbReference type="ARBA" id="ARBA00008970"/>
    </source>
</evidence>
<evidence type="ECO:0000256" key="3">
    <source>
        <dbReference type="ARBA" id="ARBA00022980"/>
    </source>
</evidence>
<name>A0AA88XB25_9ASTE</name>
<dbReference type="PANTHER" id="PTHR13362:SF2">
    <property type="entry name" value="SMALL RIBOSOMAL SUBUNIT PROTEIN MS33"/>
    <property type="match status" value="1"/>
</dbReference>
<keyword evidence="8" id="KW-1185">Reference proteome</keyword>
<organism evidence="7 8">
    <name type="scientific">Escallonia herrerae</name>
    <dbReference type="NCBI Taxonomy" id="1293975"/>
    <lineage>
        <taxon>Eukaryota</taxon>
        <taxon>Viridiplantae</taxon>
        <taxon>Streptophyta</taxon>
        <taxon>Embryophyta</taxon>
        <taxon>Tracheophyta</taxon>
        <taxon>Spermatophyta</taxon>
        <taxon>Magnoliopsida</taxon>
        <taxon>eudicotyledons</taxon>
        <taxon>Gunneridae</taxon>
        <taxon>Pentapetalae</taxon>
        <taxon>asterids</taxon>
        <taxon>campanulids</taxon>
        <taxon>Escalloniales</taxon>
        <taxon>Escalloniaceae</taxon>
        <taxon>Escallonia</taxon>
    </lineage>
</organism>
<comment type="caution">
    <text evidence="7">The sequence shown here is derived from an EMBL/GenBank/DDBJ whole genome shotgun (WGS) entry which is preliminary data.</text>
</comment>
<evidence type="ECO:0000313" key="8">
    <source>
        <dbReference type="Proteomes" id="UP001188597"/>
    </source>
</evidence>
<evidence type="ECO:0000256" key="6">
    <source>
        <dbReference type="ARBA" id="ARBA00035132"/>
    </source>
</evidence>
<accession>A0AA88XB25</accession>
<keyword evidence="3" id="KW-0689">Ribosomal protein</keyword>